<sequence>MYLFVELFFSSEQASRSPVFRAMLDNEMEESRSGIIKIYDVSYDVLRAFVHYMYTAEALLDEQMACDLLVLAEKYEVKHLKAYCEKFITSKVNNDNAIVHYAFAHRHSAKQLLEASMSALVESMPTLAERDEYKELVDKDPRIVVEIYETYMSRQVNTAAEKESDCSCRN</sequence>
<reference evidence="1" key="1">
    <citation type="submission" date="2021-05" db="EMBL/GenBank/DDBJ databases">
        <authorList>
            <person name="Scholz U."/>
            <person name="Mascher M."/>
            <person name="Fiebig A."/>
        </authorList>
    </citation>
    <scope>NUCLEOTIDE SEQUENCE [LARGE SCALE GENOMIC DNA]</scope>
</reference>
<keyword evidence="2" id="KW-1185">Reference proteome</keyword>
<dbReference type="EnsemblPlants" id="AVESA.00010b.r2.2AG0201450.1">
    <property type="protein sequence ID" value="AVESA.00010b.r2.2AG0201450.1.CDS.1"/>
    <property type="gene ID" value="AVESA.00010b.r2.2AG0201450"/>
</dbReference>
<reference evidence="1" key="2">
    <citation type="submission" date="2025-09" db="UniProtKB">
        <authorList>
            <consortium name="EnsemblPlants"/>
        </authorList>
    </citation>
    <scope>IDENTIFICATION</scope>
</reference>
<protein>
    <submittedName>
        <fullName evidence="1">Uncharacterized protein</fullName>
    </submittedName>
</protein>
<organism evidence="1 2">
    <name type="scientific">Avena sativa</name>
    <name type="common">Oat</name>
    <dbReference type="NCBI Taxonomy" id="4498"/>
    <lineage>
        <taxon>Eukaryota</taxon>
        <taxon>Viridiplantae</taxon>
        <taxon>Streptophyta</taxon>
        <taxon>Embryophyta</taxon>
        <taxon>Tracheophyta</taxon>
        <taxon>Spermatophyta</taxon>
        <taxon>Magnoliopsida</taxon>
        <taxon>Liliopsida</taxon>
        <taxon>Poales</taxon>
        <taxon>Poaceae</taxon>
        <taxon>BOP clade</taxon>
        <taxon>Pooideae</taxon>
        <taxon>Poodae</taxon>
        <taxon>Poeae</taxon>
        <taxon>Poeae Chloroplast Group 1 (Aveneae type)</taxon>
        <taxon>Aveninae</taxon>
        <taxon>Avena</taxon>
    </lineage>
</organism>
<name>A0ACD5U802_AVESA</name>
<proteinExistence type="predicted"/>
<accession>A0ACD5U802</accession>
<dbReference type="Proteomes" id="UP001732700">
    <property type="component" value="Chromosome 2A"/>
</dbReference>
<evidence type="ECO:0000313" key="2">
    <source>
        <dbReference type="Proteomes" id="UP001732700"/>
    </source>
</evidence>
<evidence type="ECO:0000313" key="1">
    <source>
        <dbReference type="EnsemblPlants" id="AVESA.00010b.r2.2AG0201450.1.CDS.1"/>
    </source>
</evidence>